<accession>A0A4R1FS23</accession>
<proteinExistence type="inferred from homology"/>
<dbReference type="PANTHER" id="PTHR43802">
    <property type="entry name" value="ENOYL-COA HYDRATASE"/>
    <property type="match status" value="1"/>
</dbReference>
<dbReference type="PANTHER" id="PTHR43802:SF1">
    <property type="entry name" value="IP11341P-RELATED"/>
    <property type="match status" value="1"/>
</dbReference>
<evidence type="ECO:0000313" key="2">
    <source>
        <dbReference type="EMBL" id="TCJ97623.1"/>
    </source>
</evidence>
<reference evidence="2 3" key="1">
    <citation type="submission" date="2019-03" db="EMBL/GenBank/DDBJ databases">
        <title>Genomic Encyclopedia of Type Strains, Phase IV (KMG-IV): sequencing the most valuable type-strain genomes for metagenomic binning, comparative biology and taxonomic classification.</title>
        <authorList>
            <person name="Goeker M."/>
        </authorList>
    </citation>
    <scope>NUCLEOTIDE SEQUENCE [LARGE SCALE GENOMIC DNA]</scope>
    <source>
        <strain evidence="2 3">DSM 44684</strain>
    </source>
</reference>
<evidence type="ECO:0000313" key="3">
    <source>
        <dbReference type="Proteomes" id="UP000294856"/>
    </source>
</evidence>
<comment type="caution">
    <text evidence="2">The sequence shown here is derived from an EMBL/GenBank/DDBJ whole genome shotgun (WGS) entry which is preliminary data.</text>
</comment>
<dbReference type="OrthoDB" id="3207739at2"/>
<dbReference type="AlphaFoldDB" id="A0A4R1FS23"/>
<organism evidence="2 3">
    <name type="scientific">Nocardia alba</name>
    <dbReference type="NCBI Taxonomy" id="225051"/>
    <lineage>
        <taxon>Bacteria</taxon>
        <taxon>Bacillati</taxon>
        <taxon>Actinomycetota</taxon>
        <taxon>Actinomycetes</taxon>
        <taxon>Mycobacteriales</taxon>
        <taxon>Nocardiaceae</taxon>
        <taxon>Nocardia</taxon>
    </lineage>
</organism>
<keyword evidence="3" id="KW-1185">Reference proteome</keyword>
<protein>
    <submittedName>
        <fullName evidence="2">Enoyl-CoA hydratase/carnithine racemase</fullName>
    </submittedName>
</protein>
<evidence type="ECO:0000256" key="1">
    <source>
        <dbReference type="ARBA" id="ARBA00005254"/>
    </source>
</evidence>
<dbReference type="STRING" id="1210063.GCA_001612665_01326"/>
<comment type="similarity">
    <text evidence="1">Belongs to the enoyl-CoA hydratase/isomerase family.</text>
</comment>
<dbReference type="EMBL" id="SMFR01000002">
    <property type="protein sequence ID" value="TCJ97623.1"/>
    <property type="molecule type" value="Genomic_DNA"/>
</dbReference>
<dbReference type="InterPro" id="IPR001753">
    <property type="entry name" value="Enoyl-CoA_hydra/iso"/>
</dbReference>
<dbReference type="InterPro" id="IPR029045">
    <property type="entry name" value="ClpP/crotonase-like_dom_sf"/>
</dbReference>
<dbReference type="GO" id="GO:0003824">
    <property type="term" value="F:catalytic activity"/>
    <property type="evidence" value="ECO:0007669"/>
    <property type="project" value="UniProtKB-ARBA"/>
</dbReference>
<dbReference type="Proteomes" id="UP000294856">
    <property type="component" value="Unassembled WGS sequence"/>
</dbReference>
<name>A0A4R1FS23_9NOCA</name>
<sequence>MELDISPQGTPRNPVLVVALDGWAGESPERIARVAEALAGSLRLSVGVLRGAVSPRLEPLLRALTLTLAEDGANSPMIVDHPDPEAAVRHLTDAVRRNPQASVALGRLLRQTAVPDTTAALGAEAAVYSMLLAGSEFRRWLTERGGPKPVNFPDRPLVRLDREADLLSVTLDYPERRNALSAPLREQLLEALRLAELDDSIDRVLLRGAGPVFCSGGDLDEFGTAVDVVAAYQVRLERGPWRVIDRLGERVSAQVHGACIGAGIELSAFAHRLVAAPDTYFRLPEIAMGLVPGAGGTVSVPRRIGRWRAAWMMLTGDPIDTGTALRWGLVDAIE</sequence>
<dbReference type="CDD" id="cd06558">
    <property type="entry name" value="crotonase-like"/>
    <property type="match status" value="1"/>
</dbReference>
<dbReference type="Gene3D" id="3.90.226.10">
    <property type="entry name" value="2-enoyl-CoA Hydratase, Chain A, domain 1"/>
    <property type="match status" value="1"/>
</dbReference>
<gene>
    <name evidence="2" type="ORF">DFR71_3667</name>
</gene>
<dbReference type="Pfam" id="PF00378">
    <property type="entry name" value="ECH_1"/>
    <property type="match status" value="1"/>
</dbReference>
<dbReference type="SUPFAM" id="SSF52096">
    <property type="entry name" value="ClpP/crotonase"/>
    <property type="match status" value="1"/>
</dbReference>